<name>A0A6A8G949_9EURY</name>
<dbReference type="InterPro" id="IPR001226">
    <property type="entry name" value="Flavodoxin_CS"/>
</dbReference>
<keyword evidence="1" id="KW-0472">Membrane</keyword>
<dbReference type="CDD" id="cd00133">
    <property type="entry name" value="PTS_IIB"/>
    <property type="match status" value="1"/>
</dbReference>
<dbReference type="Gene3D" id="3.40.50.360">
    <property type="match status" value="1"/>
</dbReference>
<keyword evidence="4" id="KW-1185">Reference proteome</keyword>
<keyword evidence="1" id="KW-0812">Transmembrane</keyword>
<gene>
    <name evidence="3" type="ORF">GJR99_12590</name>
</gene>
<dbReference type="RefSeq" id="WP_151112676.1">
    <property type="nucleotide sequence ID" value="NZ_WKJQ01000001.1"/>
</dbReference>
<evidence type="ECO:0000313" key="3">
    <source>
        <dbReference type="EMBL" id="MRW97407.1"/>
    </source>
</evidence>
<dbReference type="GO" id="GO:0006783">
    <property type="term" value="P:heme biosynthetic process"/>
    <property type="evidence" value="ECO:0007669"/>
    <property type="project" value="TreeGrafter"/>
</dbReference>
<organism evidence="3 4">
    <name type="scientific">Haloferax marinum</name>
    <dbReference type="NCBI Taxonomy" id="2666143"/>
    <lineage>
        <taxon>Archaea</taxon>
        <taxon>Methanobacteriati</taxon>
        <taxon>Methanobacteriota</taxon>
        <taxon>Stenosarchaea group</taxon>
        <taxon>Halobacteria</taxon>
        <taxon>Halobacteriales</taxon>
        <taxon>Haloferacaceae</taxon>
        <taxon>Haloferax</taxon>
    </lineage>
</organism>
<keyword evidence="1" id="KW-1133">Transmembrane helix</keyword>
<comment type="caution">
    <text evidence="3">The sequence shown here is derived from an EMBL/GenBank/DDBJ whole genome shotgun (WGS) entry which is preliminary data.</text>
</comment>
<accession>A0A6A8G949</accession>
<sequence>MASILVVYGSGEGQTQKVAEHVEDVLSDRGHDVTVRRVTERGDVVVEEFDAVLVGSPVNNRRHRLDVVEFVESNREVLATRPNGFFQLSLASTVPLRWAQDGARQFVDSLVTKTGWHPEHVGRFAGAVKYSQYDPLQRAVFKLVSAVTTGDTDTSRDYEYTDWNEVEAFATTFAEDVERRLTASIEETEHAGTVRLSWVAAGIALLFGVAGVAYWATARQFTPTEC</sequence>
<protein>
    <submittedName>
        <fullName evidence="3">Protoporphyrinogen oxidase</fullName>
    </submittedName>
</protein>
<dbReference type="InterPro" id="IPR026816">
    <property type="entry name" value="Flavodoxin_dom"/>
</dbReference>
<dbReference type="AlphaFoldDB" id="A0A6A8G949"/>
<dbReference type="PANTHER" id="PTHR38030:SF2">
    <property type="entry name" value="PROTOPORPHYRINOGEN IX DEHYDROGENASE [QUINONE]"/>
    <property type="match status" value="1"/>
</dbReference>
<reference evidence="3 4" key="1">
    <citation type="submission" date="2019-11" db="EMBL/GenBank/DDBJ databases">
        <title>Whole genome sequence of Haloferax sp. MBLA0078.</title>
        <authorList>
            <person name="Seo M.-J."/>
            <person name="Cho E.-S."/>
        </authorList>
    </citation>
    <scope>NUCLEOTIDE SEQUENCE [LARGE SCALE GENOMIC DNA]</scope>
    <source>
        <strain evidence="3 4">MBLA0078</strain>
    </source>
</reference>
<evidence type="ECO:0000259" key="2">
    <source>
        <dbReference type="PROSITE" id="PS50902"/>
    </source>
</evidence>
<dbReference type="GO" id="GO:0009055">
    <property type="term" value="F:electron transfer activity"/>
    <property type="evidence" value="ECO:0007669"/>
    <property type="project" value="InterPro"/>
</dbReference>
<evidence type="ECO:0000313" key="4">
    <source>
        <dbReference type="Proteomes" id="UP000443423"/>
    </source>
</evidence>
<feature type="domain" description="Flavodoxin-like" evidence="2">
    <location>
        <begin position="4"/>
        <end position="148"/>
    </location>
</feature>
<dbReference type="InterPro" id="IPR008254">
    <property type="entry name" value="Flavodoxin/NO_synth"/>
</dbReference>
<dbReference type="SUPFAM" id="SSF52218">
    <property type="entry name" value="Flavoproteins"/>
    <property type="match status" value="1"/>
</dbReference>
<dbReference type="OrthoDB" id="103611at2157"/>
<evidence type="ECO:0000256" key="1">
    <source>
        <dbReference type="SAM" id="Phobius"/>
    </source>
</evidence>
<dbReference type="Pfam" id="PF12724">
    <property type="entry name" value="Flavodoxin_5"/>
    <property type="match status" value="1"/>
</dbReference>
<dbReference type="InterPro" id="IPR029039">
    <property type="entry name" value="Flavoprotein-like_sf"/>
</dbReference>
<dbReference type="PROSITE" id="PS00201">
    <property type="entry name" value="FLAVODOXIN"/>
    <property type="match status" value="1"/>
</dbReference>
<dbReference type="EMBL" id="WKJQ01000001">
    <property type="protein sequence ID" value="MRW97407.1"/>
    <property type="molecule type" value="Genomic_DNA"/>
</dbReference>
<proteinExistence type="predicted"/>
<dbReference type="GO" id="GO:0070819">
    <property type="term" value="F:menaquinone-dependent protoporphyrinogen oxidase activity"/>
    <property type="evidence" value="ECO:0007669"/>
    <property type="project" value="TreeGrafter"/>
</dbReference>
<dbReference type="PROSITE" id="PS50902">
    <property type="entry name" value="FLAVODOXIN_LIKE"/>
    <property type="match status" value="1"/>
</dbReference>
<dbReference type="InterPro" id="IPR052200">
    <property type="entry name" value="Protoporphyrinogen_IX_DH"/>
</dbReference>
<dbReference type="PANTHER" id="PTHR38030">
    <property type="entry name" value="PROTOPORPHYRINOGEN IX DEHYDROGENASE [MENAQUINONE]"/>
    <property type="match status" value="1"/>
</dbReference>
<dbReference type="Proteomes" id="UP000443423">
    <property type="component" value="Unassembled WGS sequence"/>
</dbReference>
<dbReference type="GO" id="GO:0010181">
    <property type="term" value="F:FMN binding"/>
    <property type="evidence" value="ECO:0007669"/>
    <property type="project" value="InterPro"/>
</dbReference>
<feature type="transmembrane region" description="Helical" evidence="1">
    <location>
        <begin position="196"/>
        <end position="216"/>
    </location>
</feature>